<evidence type="ECO:0000313" key="3">
    <source>
        <dbReference type="EMBL" id="GGC88226.1"/>
    </source>
</evidence>
<sequence length="72" mass="7603">MMSRLRNTQWVALLFSALLMAGVLSGCGDAEEAPPTTDSEDMISDDPQEPMDSGPMSNDGQTTRDAPGGVTE</sequence>
<keyword evidence="4" id="KW-1185">Reference proteome</keyword>
<organism evidence="3 4">
    <name type="scientific">Vreelandella lutescens</name>
    <dbReference type="NCBI Taxonomy" id="1602943"/>
    <lineage>
        <taxon>Bacteria</taxon>
        <taxon>Pseudomonadati</taxon>
        <taxon>Pseudomonadota</taxon>
        <taxon>Gammaproteobacteria</taxon>
        <taxon>Oceanospirillales</taxon>
        <taxon>Halomonadaceae</taxon>
        <taxon>Vreelandella</taxon>
    </lineage>
</organism>
<keyword evidence="2" id="KW-0732">Signal</keyword>
<feature type="region of interest" description="Disordered" evidence="1">
    <location>
        <begin position="27"/>
        <end position="72"/>
    </location>
</feature>
<evidence type="ECO:0000256" key="2">
    <source>
        <dbReference type="SAM" id="SignalP"/>
    </source>
</evidence>
<dbReference type="PROSITE" id="PS51257">
    <property type="entry name" value="PROKAR_LIPOPROTEIN"/>
    <property type="match status" value="1"/>
</dbReference>
<dbReference type="RefSeq" id="WP_188639176.1">
    <property type="nucleotide sequence ID" value="NZ_BMHM01000003.1"/>
</dbReference>
<gene>
    <name evidence="3" type="ORF">GCM10011382_18020</name>
</gene>
<protein>
    <recommendedName>
        <fullName evidence="5">Secreted protein</fullName>
    </recommendedName>
</protein>
<comment type="caution">
    <text evidence="3">The sequence shown here is derived from an EMBL/GenBank/DDBJ whole genome shotgun (WGS) entry which is preliminary data.</text>
</comment>
<evidence type="ECO:0000313" key="4">
    <source>
        <dbReference type="Proteomes" id="UP000597301"/>
    </source>
</evidence>
<dbReference type="EMBL" id="BMHM01000003">
    <property type="protein sequence ID" value="GGC88226.1"/>
    <property type="molecule type" value="Genomic_DNA"/>
</dbReference>
<feature type="compositionally biased region" description="Polar residues" evidence="1">
    <location>
        <begin position="55"/>
        <end position="64"/>
    </location>
</feature>
<reference evidence="4" key="1">
    <citation type="journal article" date="2019" name="Int. J. Syst. Evol. Microbiol.">
        <title>The Global Catalogue of Microorganisms (GCM) 10K type strain sequencing project: providing services to taxonomists for standard genome sequencing and annotation.</title>
        <authorList>
            <consortium name="The Broad Institute Genomics Platform"/>
            <consortium name="The Broad Institute Genome Sequencing Center for Infectious Disease"/>
            <person name="Wu L."/>
            <person name="Ma J."/>
        </authorList>
    </citation>
    <scope>NUCLEOTIDE SEQUENCE [LARGE SCALE GENOMIC DNA]</scope>
    <source>
        <strain evidence="4">CGMCC 1.15122</strain>
    </source>
</reference>
<evidence type="ECO:0008006" key="5">
    <source>
        <dbReference type="Google" id="ProtNLM"/>
    </source>
</evidence>
<evidence type="ECO:0000256" key="1">
    <source>
        <dbReference type="SAM" id="MobiDB-lite"/>
    </source>
</evidence>
<proteinExistence type="predicted"/>
<feature type="signal peptide" evidence="2">
    <location>
        <begin position="1"/>
        <end position="25"/>
    </location>
</feature>
<dbReference type="Proteomes" id="UP000597301">
    <property type="component" value="Unassembled WGS sequence"/>
</dbReference>
<name>A0ABQ1P2S6_9GAMM</name>
<accession>A0ABQ1P2S6</accession>
<feature type="chain" id="PRO_5045708437" description="Secreted protein" evidence="2">
    <location>
        <begin position="26"/>
        <end position="72"/>
    </location>
</feature>
<feature type="compositionally biased region" description="Acidic residues" evidence="1">
    <location>
        <begin position="38"/>
        <end position="49"/>
    </location>
</feature>